<evidence type="ECO:0000313" key="1">
    <source>
        <dbReference type="EMBL" id="NEK74420.1"/>
    </source>
</evidence>
<dbReference type="EMBL" id="JAAGYV010000145">
    <property type="protein sequence ID" value="NEK74420.1"/>
    <property type="molecule type" value="Genomic_DNA"/>
</dbReference>
<name>A0A6B3KML8_XANEU</name>
<gene>
    <name evidence="1" type="ORF">G3W62_16860</name>
</gene>
<comment type="caution">
    <text evidence="1">The sequence shown here is derived from an EMBL/GenBank/DDBJ whole genome shotgun (WGS) entry which is preliminary data.</text>
</comment>
<accession>A0A6B3KML8</accession>
<dbReference type="AlphaFoldDB" id="A0A6B3KML8"/>
<feature type="non-terminal residue" evidence="1">
    <location>
        <position position="34"/>
    </location>
</feature>
<protein>
    <submittedName>
        <fullName evidence="1">2OG-Fe(II) oxygenase</fullName>
    </submittedName>
</protein>
<sequence length="34" mass="3955">MSQPDFIQITDNAIAREECVAIVQRMRQSQQLHP</sequence>
<organism evidence="1">
    <name type="scientific">Xanthomonas euvesicatoria</name>
    <dbReference type="NCBI Taxonomy" id="456327"/>
    <lineage>
        <taxon>Bacteria</taxon>
        <taxon>Pseudomonadati</taxon>
        <taxon>Pseudomonadota</taxon>
        <taxon>Gammaproteobacteria</taxon>
        <taxon>Lysobacterales</taxon>
        <taxon>Lysobacteraceae</taxon>
        <taxon>Xanthomonas</taxon>
    </lineage>
</organism>
<proteinExistence type="predicted"/>
<reference evidence="1" key="1">
    <citation type="submission" date="2019-11" db="EMBL/GenBank/DDBJ databases">
        <title>Genome-resolved metagenomics to study the prevalence of co-infection and intraspecific heterogeneity among plant pathogen metapopulations.</title>
        <authorList>
            <person name="Newberry E."/>
            <person name="Bhandari R."/>
            <person name="Kemble J."/>
            <person name="Sikora E."/>
            <person name="Potnis N."/>
        </authorList>
    </citation>
    <scope>NUCLEOTIDE SEQUENCE</scope>
    <source>
        <strain evidence="1">Xe_Pep_Tuscaloosa_18b</strain>
    </source>
</reference>